<proteinExistence type="predicted"/>
<dbReference type="EMBL" id="AL606652">
    <property type="protein sequence ID" value="CAE03605.3"/>
    <property type="molecule type" value="Genomic_DNA"/>
</dbReference>
<sequence>MVVVPLGPATRTHSASGKRKPIAATPAGDPHLDHVGTTFGPLIINHEEPTPTNATALSNHVHVREGKERDTRRERKRKMPRAQIRCWFSSMQQLFSEAIAVDPQFVIVPLHGDAMLLAHCILSSQAQKLSSAIPSRIKDAYMHARICVVFGDDRFEDLEIIFVM</sequence>
<evidence type="ECO:0000313" key="2">
    <source>
        <dbReference type="EMBL" id="CAE03605.3"/>
    </source>
</evidence>
<name>Q7XPI2_ORYSJ</name>
<organism evidence="2">
    <name type="scientific">Oryza sativa subsp. japonica</name>
    <name type="common">Rice</name>
    <dbReference type="NCBI Taxonomy" id="39947"/>
    <lineage>
        <taxon>Eukaryota</taxon>
        <taxon>Viridiplantae</taxon>
        <taxon>Streptophyta</taxon>
        <taxon>Embryophyta</taxon>
        <taxon>Tracheophyta</taxon>
        <taxon>Spermatophyta</taxon>
        <taxon>Magnoliopsida</taxon>
        <taxon>Liliopsida</taxon>
        <taxon>Poales</taxon>
        <taxon>Poaceae</taxon>
        <taxon>BOP clade</taxon>
        <taxon>Oryzoideae</taxon>
        <taxon>Oryzeae</taxon>
        <taxon>Oryzinae</taxon>
        <taxon>Oryza</taxon>
        <taxon>Oryza sativa</taxon>
    </lineage>
</organism>
<feature type="region of interest" description="Disordered" evidence="1">
    <location>
        <begin position="1"/>
        <end position="38"/>
    </location>
</feature>
<evidence type="ECO:0000256" key="1">
    <source>
        <dbReference type="SAM" id="MobiDB-lite"/>
    </source>
</evidence>
<protein>
    <submittedName>
        <fullName evidence="2">OSJNBb0004A17.7 protein</fullName>
    </submittedName>
</protein>
<gene>
    <name evidence="2" type="primary">OSJNBb0004A17.7</name>
</gene>
<accession>Q7XPI2</accession>
<reference evidence="2" key="1">
    <citation type="journal article" date="2002" name="Nature">
        <title>Sequence and analysis of rice chromosome 4.</title>
        <authorList>
            <person name="Feng Q."/>
            <person name="Zhang Y."/>
            <person name="Hao P."/>
            <person name="Wang S."/>
            <person name="Fu G."/>
            <person name="Huang Y."/>
            <person name="Li Y."/>
            <person name="Zhu J."/>
            <person name="Liu Y."/>
            <person name="Hu X."/>
            <person name="Jia P."/>
            <person name="Zhang Y."/>
            <person name="Zhao Q."/>
            <person name="Ying K."/>
            <person name="Yu S."/>
            <person name="Tang Y."/>
            <person name="Weng Q."/>
            <person name="Zhang L."/>
            <person name="Lu Y."/>
            <person name="Mu J."/>
            <person name="Lu Y."/>
            <person name="Zhang L.S."/>
            <person name="Yu Z."/>
            <person name="Fan D."/>
            <person name="Liu X."/>
            <person name="Lu T."/>
            <person name="Li C."/>
            <person name="Wu Y."/>
            <person name="Sun T."/>
            <person name="Lei H."/>
            <person name="Li T."/>
            <person name="Hu H."/>
            <person name="Guan J."/>
            <person name="Wu M."/>
            <person name="Zhang R."/>
            <person name="Zhou B."/>
            <person name="Chen Z."/>
            <person name="Chen L."/>
            <person name="Jin Z."/>
            <person name="Wang R."/>
            <person name="Yin H."/>
            <person name="Cai Z."/>
            <person name="Ren S."/>
            <person name="Lv G."/>
            <person name="Gu W."/>
            <person name="Zhu G."/>
            <person name="Tu Y."/>
            <person name="Jia J."/>
            <person name="Zhang Y."/>
            <person name="Chen J."/>
            <person name="Kang H."/>
            <person name="Chen X."/>
            <person name="Shao C."/>
            <person name="Sun Y."/>
            <person name="Hu Q."/>
            <person name="Zhang X."/>
            <person name="Zhang W."/>
            <person name="Wang L."/>
            <person name="Ding C."/>
            <person name="Sheng H."/>
            <person name="Gu J."/>
            <person name="Chen S."/>
            <person name="Ni L."/>
            <person name="Zhu F."/>
            <person name="Chen W."/>
            <person name="Lan L."/>
            <person name="Lai Y."/>
            <person name="Cheng Z."/>
            <person name="Gu M."/>
            <person name="Jiang J."/>
            <person name="Li J."/>
            <person name="Hong G."/>
            <person name="Xue Y."/>
            <person name="Han B."/>
        </authorList>
    </citation>
    <scope>NUCLEOTIDE SEQUENCE [LARGE SCALE GENOMIC DNA]</scope>
</reference>
<dbReference type="AlphaFoldDB" id="Q7XPI2"/>